<keyword evidence="9" id="KW-0539">Nucleus</keyword>
<dbReference type="SUPFAM" id="SSF50729">
    <property type="entry name" value="PH domain-like"/>
    <property type="match status" value="1"/>
</dbReference>
<dbReference type="CDD" id="cd13170">
    <property type="entry name" value="RanBD_NUP50"/>
    <property type="match status" value="1"/>
</dbReference>
<evidence type="ECO:0000256" key="2">
    <source>
        <dbReference type="ARBA" id="ARBA00022448"/>
    </source>
</evidence>
<dbReference type="PROSITE" id="PS50196">
    <property type="entry name" value="RANBD1"/>
    <property type="match status" value="1"/>
</dbReference>
<dbReference type="GO" id="GO:0006606">
    <property type="term" value="P:protein import into nucleus"/>
    <property type="evidence" value="ECO:0007669"/>
    <property type="project" value="TreeGrafter"/>
</dbReference>
<dbReference type="GO" id="GO:0051028">
    <property type="term" value="P:mRNA transport"/>
    <property type="evidence" value="ECO:0007669"/>
    <property type="project" value="UniProtKB-KW"/>
</dbReference>
<dbReference type="InterPro" id="IPR015007">
    <property type="entry name" value="NUP2/50/61"/>
</dbReference>
<feature type="domain" description="RanBD1" evidence="11">
    <location>
        <begin position="282"/>
        <end position="434"/>
    </location>
</feature>
<evidence type="ECO:0000256" key="8">
    <source>
        <dbReference type="ARBA" id="ARBA00023132"/>
    </source>
</evidence>
<keyword evidence="4" id="KW-0509">mRNA transport</keyword>
<keyword evidence="2" id="KW-0813">Transport</keyword>
<evidence type="ECO:0000256" key="4">
    <source>
        <dbReference type="ARBA" id="ARBA00022816"/>
    </source>
</evidence>
<name>A0AAV2TFB6_CALDB</name>
<evidence type="ECO:0000256" key="3">
    <source>
        <dbReference type="ARBA" id="ARBA00022737"/>
    </source>
</evidence>
<dbReference type="Proteomes" id="UP001497525">
    <property type="component" value="Unassembled WGS sequence"/>
</dbReference>
<feature type="compositionally biased region" description="Low complexity" evidence="10">
    <location>
        <begin position="224"/>
        <end position="238"/>
    </location>
</feature>
<dbReference type="GO" id="GO:0005643">
    <property type="term" value="C:nuclear pore"/>
    <property type="evidence" value="ECO:0007669"/>
    <property type="project" value="UniProtKB-SubCell"/>
</dbReference>
<accession>A0AAV2TFB6</accession>
<evidence type="ECO:0000313" key="13">
    <source>
        <dbReference type="Proteomes" id="UP001497525"/>
    </source>
</evidence>
<evidence type="ECO:0000256" key="5">
    <source>
        <dbReference type="ARBA" id="ARBA00022927"/>
    </source>
</evidence>
<dbReference type="SMART" id="SM00160">
    <property type="entry name" value="RanBD"/>
    <property type="match status" value="1"/>
</dbReference>
<keyword evidence="8" id="KW-0906">Nuclear pore complex</keyword>
<keyword evidence="3" id="KW-0677">Repeat</keyword>
<evidence type="ECO:0000313" key="12">
    <source>
        <dbReference type="EMBL" id="CAL5135385.1"/>
    </source>
</evidence>
<feature type="compositionally biased region" description="Polar residues" evidence="10">
    <location>
        <begin position="201"/>
        <end position="215"/>
    </location>
</feature>
<evidence type="ECO:0000256" key="7">
    <source>
        <dbReference type="ARBA" id="ARBA00023010"/>
    </source>
</evidence>
<dbReference type="InterPro" id="IPR045255">
    <property type="entry name" value="RanBP1-like"/>
</dbReference>
<evidence type="ECO:0000256" key="9">
    <source>
        <dbReference type="ARBA" id="ARBA00023242"/>
    </source>
</evidence>
<dbReference type="Pfam" id="PF00638">
    <property type="entry name" value="Ran_BP1"/>
    <property type="match status" value="1"/>
</dbReference>
<feature type="region of interest" description="Disordered" evidence="10">
    <location>
        <begin position="188"/>
        <end position="259"/>
    </location>
</feature>
<keyword evidence="5" id="KW-0653">Protein transport</keyword>
<keyword evidence="6" id="KW-0007">Acetylation</keyword>
<evidence type="ECO:0000256" key="1">
    <source>
        <dbReference type="ARBA" id="ARBA00004567"/>
    </source>
</evidence>
<sequence>MSKRRADIDLNQDNWNDDLVTTEAGTFERADKSSLSTRKILTVKSNRSSQKTGTSGLFKSFTGFDTSSATPGFRFNFSGSPSSSDQNSKPSVNLSNSEHRTNSADEEAEYLRQLRSLNQSLLDWTGKHVKEDPYCILTPIFKDYDKHLDLLNQKFPAHGRATNESQIASVAVSCVPSSVSNAVTFPRIDNTAGDSLKTPLVPTTSSDKSQMSAPPSTKPLVENTSTTKPGTSTTFSFTAPNSSADSSAPKPPGFHFGLPPIPSSKSAPLLFKFNTTLPSTSPFAPSVKTAVSESNPAVEEDSENYVPPKPVVKEIHEEGSVYSVRCKLFYKLETEWHERGVGNLFIKPTTDDKFQLLIRADTNLGNILLNVLITRDIPFKQQKNNLTFVCVPSPPLPIKQAANESPGGSLKAFPMLIRVKTESGASELLKEIDQHRGMATANNSKE</sequence>
<evidence type="ECO:0000256" key="10">
    <source>
        <dbReference type="SAM" id="MobiDB-lite"/>
    </source>
</evidence>
<proteinExistence type="predicted"/>
<feature type="region of interest" description="Disordered" evidence="10">
    <location>
        <begin position="75"/>
        <end position="106"/>
    </location>
</feature>
<dbReference type="AlphaFoldDB" id="A0AAV2TFB6"/>
<feature type="compositionally biased region" description="Low complexity" evidence="10">
    <location>
        <begin position="75"/>
        <end position="93"/>
    </location>
</feature>
<dbReference type="EMBL" id="CAXLJL010000267">
    <property type="protein sequence ID" value="CAL5135385.1"/>
    <property type="molecule type" value="Genomic_DNA"/>
</dbReference>
<dbReference type="PANTHER" id="PTHR23138">
    <property type="entry name" value="RAN BINDING PROTEIN"/>
    <property type="match status" value="1"/>
</dbReference>
<keyword evidence="7" id="KW-0811">Translocation</keyword>
<dbReference type="Gene3D" id="2.30.29.30">
    <property type="entry name" value="Pleckstrin-homology domain (PH domain)/Phosphotyrosine-binding domain (PTB)"/>
    <property type="match status" value="1"/>
</dbReference>
<dbReference type="PANTHER" id="PTHR23138:SF141">
    <property type="entry name" value="NUCLEAR PORE COMPLEX PROTEIN NUP50"/>
    <property type="match status" value="1"/>
</dbReference>
<dbReference type="Pfam" id="PF08911">
    <property type="entry name" value="NUP50"/>
    <property type="match status" value="1"/>
</dbReference>
<comment type="subcellular location">
    <subcellularLocation>
        <location evidence="1">Nucleus</location>
        <location evidence="1">Nuclear pore complex</location>
    </subcellularLocation>
</comment>
<dbReference type="InterPro" id="IPR000156">
    <property type="entry name" value="Ran_bind_dom"/>
</dbReference>
<organism evidence="12 13">
    <name type="scientific">Calicophoron daubneyi</name>
    <name type="common">Rumen fluke</name>
    <name type="synonym">Paramphistomum daubneyi</name>
    <dbReference type="NCBI Taxonomy" id="300641"/>
    <lineage>
        <taxon>Eukaryota</taxon>
        <taxon>Metazoa</taxon>
        <taxon>Spiralia</taxon>
        <taxon>Lophotrochozoa</taxon>
        <taxon>Platyhelminthes</taxon>
        <taxon>Trematoda</taxon>
        <taxon>Digenea</taxon>
        <taxon>Plagiorchiida</taxon>
        <taxon>Pronocephalata</taxon>
        <taxon>Paramphistomoidea</taxon>
        <taxon>Paramphistomidae</taxon>
        <taxon>Calicophoron</taxon>
    </lineage>
</organism>
<dbReference type="InterPro" id="IPR011993">
    <property type="entry name" value="PH-like_dom_sf"/>
</dbReference>
<protein>
    <recommendedName>
        <fullName evidence="11">RanBD1 domain-containing protein</fullName>
    </recommendedName>
</protein>
<evidence type="ECO:0000259" key="11">
    <source>
        <dbReference type="PROSITE" id="PS50196"/>
    </source>
</evidence>
<gene>
    <name evidence="12" type="ORF">CDAUBV1_LOCUS9534</name>
</gene>
<evidence type="ECO:0000256" key="6">
    <source>
        <dbReference type="ARBA" id="ARBA00022990"/>
    </source>
</evidence>
<reference evidence="12" key="1">
    <citation type="submission" date="2024-06" db="EMBL/GenBank/DDBJ databases">
        <authorList>
            <person name="Liu X."/>
            <person name="Lenzi L."/>
            <person name="Haldenby T S."/>
            <person name="Uol C."/>
        </authorList>
    </citation>
    <scope>NUCLEOTIDE SEQUENCE</scope>
</reference>
<comment type="caution">
    <text evidence="12">The sequence shown here is derived from an EMBL/GenBank/DDBJ whole genome shotgun (WGS) entry which is preliminary data.</text>
</comment>